<dbReference type="Gene3D" id="3.40.33.10">
    <property type="entry name" value="CAP"/>
    <property type="match status" value="1"/>
</dbReference>
<accession>A0A5K3FUN9</accession>
<organism evidence="2">
    <name type="scientific">Mesocestoides corti</name>
    <name type="common">Flatworm</name>
    <dbReference type="NCBI Taxonomy" id="53468"/>
    <lineage>
        <taxon>Eukaryota</taxon>
        <taxon>Metazoa</taxon>
        <taxon>Spiralia</taxon>
        <taxon>Lophotrochozoa</taxon>
        <taxon>Platyhelminthes</taxon>
        <taxon>Cestoda</taxon>
        <taxon>Eucestoda</taxon>
        <taxon>Cyclophyllidea</taxon>
        <taxon>Mesocestoididae</taxon>
        <taxon>Mesocestoides</taxon>
    </lineage>
</organism>
<dbReference type="WBParaSite" id="MCU_010165-RA">
    <property type="protein sequence ID" value="MCU_010165-RA"/>
    <property type="gene ID" value="MCU_010165"/>
</dbReference>
<keyword evidence="1" id="KW-0472">Membrane</keyword>
<reference evidence="2" key="1">
    <citation type="submission" date="2019-11" db="UniProtKB">
        <authorList>
            <consortium name="WormBaseParasite"/>
        </authorList>
    </citation>
    <scope>IDENTIFICATION</scope>
</reference>
<sequence>MVWSTASEVGCYRYKSEQNNRYTTPLHIMACLFRPVALNAEVRPYENGTACSECPYGPGCHRKQCTQKQMPSTTTNSTSLSTTSLSTRLSAFSHLILGIITLGLLLSLGRQFLLHIS</sequence>
<protein>
    <submittedName>
        <fullName evidence="2">SCP domain-containing protein</fullName>
    </submittedName>
</protein>
<keyword evidence="1" id="KW-1133">Transmembrane helix</keyword>
<name>A0A5K3FUN9_MESCO</name>
<proteinExistence type="predicted"/>
<evidence type="ECO:0000313" key="2">
    <source>
        <dbReference type="WBParaSite" id="MCU_010165-RA"/>
    </source>
</evidence>
<feature type="transmembrane region" description="Helical" evidence="1">
    <location>
        <begin position="89"/>
        <end position="108"/>
    </location>
</feature>
<dbReference type="InterPro" id="IPR035940">
    <property type="entry name" value="CAP_sf"/>
</dbReference>
<dbReference type="AlphaFoldDB" id="A0A5K3FUN9"/>
<keyword evidence="1" id="KW-0812">Transmembrane</keyword>
<evidence type="ECO:0000256" key="1">
    <source>
        <dbReference type="SAM" id="Phobius"/>
    </source>
</evidence>